<dbReference type="AlphaFoldDB" id="A0AAD9JHJ3"/>
<feature type="compositionally biased region" description="Basic and acidic residues" evidence="1">
    <location>
        <begin position="146"/>
        <end position="156"/>
    </location>
</feature>
<dbReference type="Proteomes" id="UP001208570">
    <property type="component" value="Unassembled WGS sequence"/>
</dbReference>
<proteinExistence type="predicted"/>
<protein>
    <submittedName>
        <fullName evidence="2">Uncharacterized protein</fullName>
    </submittedName>
</protein>
<feature type="region of interest" description="Disordered" evidence="1">
    <location>
        <begin position="321"/>
        <end position="367"/>
    </location>
</feature>
<feature type="region of interest" description="Disordered" evidence="1">
    <location>
        <begin position="123"/>
        <end position="156"/>
    </location>
</feature>
<feature type="compositionally biased region" description="Basic residues" evidence="1">
    <location>
        <begin position="358"/>
        <end position="367"/>
    </location>
</feature>
<sequence length="367" mass="39848">MCPIKVGGGRHYRTIVAIVPTAEVVYAEYSFVRSIDYIDLFTISDRCRSDGAKPTEHSISVRRHYQVARGRLDRRSRGQYGGQKDNGRLVGPFPWYRASGWPQIVIGTLSSAFTLVSPTRVPIRATPTNRSPSQSPHIRHHTSFSHHTDTDRPRDIHDVTSKITSPVTSPAAPQKPKIWSVADVMAKSSRDEDSERARHSPRSPIQLQMNGSHVPHPAFPTPHGGVQNANIARSMGLWSPAVTSLSVSRYHPYGVTQGLFSVPHPGGATGPVSGSRPHFPGHGLSTSMVHNLIAAPPHAGLGLPAGVMTSSAIPTDLRKTTESLSARGHASVGSPNEKSDVTKSRDDSPILPTAFKPVGRRLPYRQL</sequence>
<evidence type="ECO:0000313" key="3">
    <source>
        <dbReference type="Proteomes" id="UP001208570"/>
    </source>
</evidence>
<evidence type="ECO:0000256" key="1">
    <source>
        <dbReference type="SAM" id="MobiDB-lite"/>
    </source>
</evidence>
<reference evidence="2" key="1">
    <citation type="journal article" date="2023" name="Mol. Biol. Evol.">
        <title>Third-Generation Sequencing Reveals the Adaptive Role of the Epigenome in Three Deep-Sea Polychaetes.</title>
        <authorList>
            <person name="Perez M."/>
            <person name="Aroh O."/>
            <person name="Sun Y."/>
            <person name="Lan Y."/>
            <person name="Juniper S.K."/>
            <person name="Young C.R."/>
            <person name="Angers B."/>
            <person name="Qian P.Y."/>
        </authorList>
    </citation>
    <scope>NUCLEOTIDE SEQUENCE</scope>
    <source>
        <strain evidence="2">P08H-3</strain>
    </source>
</reference>
<feature type="compositionally biased region" description="Polar residues" evidence="1">
    <location>
        <begin position="126"/>
        <end position="136"/>
    </location>
</feature>
<comment type="caution">
    <text evidence="2">The sequence shown here is derived from an EMBL/GenBank/DDBJ whole genome shotgun (WGS) entry which is preliminary data.</text>
</comment>
<feature type="compositionally biased region" description="Basic and acidic residues" evidence="1">
    <location>
        <begin position="188"/>
        <end position="198"/>
    </location>
</feature>
<gene>
    <name evidence="2" type="ORF">LSH36_326g09037</name>
</gene>
<dbReference type="EMBL" id="JAODUP010000326">
    <property type="protein sequence ID" value="KAK2152540.1"/>
    <property type="molecule type" value="Genomic_DNA"/>
</dbReference>
<name>A0AAD9JHJ3_9ANNE</name>
<accession>A0AAD9JHJ3</accession>
<organism evidence="2 3">
    <name type="scientific">Paralvinella palmiformis</name>
    <dbReference type="NCBI Taxonomy" id="53620"/>
    <lineage>
        <taxon>Eukaryota</taxon>
        <taxon>Metazoa</taxon>
        <taxon>Spiralia</taxon>
        <taxon>Lophotrochozoa</taxon>
        <taxon>Annelida</taxon>
        <taxon>Polychaeta</taxon>
        <taxon>Sedentaria</taxon>
        <taxon>Canalipalpata</taxon>
        <taxon>Terebellida</taxon>
        <taxon>Terebelliformia</taxon>
        <taxon>Alvinellidae</taxon>
        <taxon>Paralvinella</taxon>
    </lineage>
</organism>
<keyword evidence="3" id="KW-1185">Reference proteome</keyword>
<feature type="region of interest" description="Disordered" evidence="1">
    <location>
        <begin position="184"/>
        <end position="210"/>
    </location>
</feature>
<evidence type="ECO:0000313" key="2">
    <source>
        <dbReference type="EMBL" id="KAK2152540.1"/>
    </source>
</evidence>
<feature type="compositionally biased region" description="Basic and acidic residues" evidence="1">
    <location>
        <begin position="337"/>
        <end position="348"/>
    </location>
</feature>